<dbReference type="InterPro" id="IPR011249">
    <property type="entry name" value="Metalloenz_LuxS/M16"/>
</dbReference>
<feature type="domain" description="Peptidase M16 C-terminal" evidence="10">
    <location>
        <begin position="718"/>
        <end position="869"/>
    </location>
</feature>
<comment type="cofactor">
    <cofactor evidence="1">
        <name>Zn(2+)</name>
        <dbReference type="ChEBI" id="CHEBI:29105"/>
    </cofactor>
</comment>
<dbReference type="PANTHER" id="PTHR43690">
    <property type="entry name" value="NARDILYSIN"/>
    <property type="match status" value="1"/>
</dbReference>
<evidence type="ECO:0000313" key="11">
    <source>
        <dbReference type="EMBL" id="KGF54686.1"/>
    </source>
</evidence>
<evidence type="ECO:0000256" key="2">
    <source>
        <dbReference type="ARBA" id="ARBA00007261"/>
    </source>
</evidence>
<dbReference type="InterPro" id="IPR007863">
    <property type="entry name" value="Peptidase_M16_C"/>
</dbReference>
<dbReference type="Pfam" id="PF05193">
    <property type="entry name" value="Peptidase_M16_C"/>
    <property type="match status" value="2"/>
</dbReference>
<gene>
    <name evidence="11" type="ORF">HMPREF0661_02055</name>
</gene>
<evidence type="ECO:0000256" key="8">
    <source>
        <dbReference type="RuleBase" id="RU004447"/>
    </source>
</evidence>
<evidence type="ECO:0000259" key="10">
    <source>
        <dbReference type="Pfam" id="PF05193"/>
    </source>
</evidence>
<dbReference type="Pfam" id="PF00675">
    <property type="entry name" value="Peptidase_M16"/>
    <property type="match status" value="1"/>
</dbReference>
<dbReference type="InterPro" id="IPR050626">
    <property type="entry name" value="Peptidase_M16"/>
</dbReference>
<sequence>MKKHSLNSTLMQGLSLGLLFLFASVTAYAQRYSYESIPNDPMQTRIYTLKNGLKIYLSVNKEKPRVQTYIAVRTGSRNDPKETTGLAHYLEHLMFKGTTHFGSSNVEAERPYLDSIEARFEQYRHITDPAVRKQWYHQIDSISQLAARYNIPNEYDKMMTAIGSEGTNAYTSNDVTCYVENIPSNEIDTWARVQGDRFQNMVIRGFHTELEAVYEEYNIGLSSDWRKVYAALFAKLFPTHPYGTQTTIGLGEHLKNPSITNIKNYFNKYYVPNNIAICLSGDLDPDKTVASIEKYFGNWKPSAHIDVPQFPAQPTLTAPVDTTVVGKEAPMLFMGWRADASKSLQLDTLEVIAQLLSNGQAGLFDLDLSQKLKVQEVSAGIADMDEYSVFYVYGQPKSGQTLQEVRSLALSEIEKLKKGNFSDDLLPSIVNNYKRYYYTQLDNNKFRANQYVEAFINHKDWKQEVDKLNRISKLTKAEIVKFADKFFRNDFACVYKEQGNDTTIKKVEKPTITPIPTNNDKQSDFLKEIVNTKTTPIQPQFVNFKRDLTKATTKKGLPVLYKQDKTNDLFTLSFVVPYGNEHSPMLSYAAGYLDYLGTNKLSNEQIKQQFYKLACDYSLSERNEVSYITLRGLNSNLPQALALLNNLLSNAKVDKGAYDLYVEQILKSRSDNKANQKANFAALRNYATYGKYNPTRNIPSEQELKSINPQVLLNLLKNLKNHKLTVLYYGPSSLKEVDQLVSKTIQTPKKFAAVPTIKRYTEETTPKNEVLIAPYDAKNIYMIQLHNQNQKWSADRAPIIALFNEYFGGGMNAIVFQELREARGLAYSASALYASPYRLGGNESFYTYIITQNDKMMDCVREFNKLLNNVPVRQSGFDLAKQSLMKSLASARTTKYSILTSYLAAQRLGLDCSLSEKIYNALPSLQLQDVINFEKEYIANKTFKYIILGNEKELDLKALEKIAPIKRVTTEEIFGY</sequence>
<feature type="domain" description="Peptidase M16 N-terminal" evidence="9">
    <location>
        <begin position="59"/>
        <end position="106"/>
    </location>
</feature>
<dbReference type="EMBL" id="JRNS01000131">
    <property type="protein sequence ID" value="KGF54686.1"/>
    <property type="molecule type" value="Genomic_DNA"/>
</dbReference>
<keyword evidence="6" id="KW-0862">Zinc</keyword>
<dbReference type="Gene3D" id="3.30.830.10">
    <property type="entry name" value="Metalloenzyme, LuxS/M16 peptidase-like"/>
    <property type="match status" value="4"/>
</dbReference>
<keyword evidence="4" id="KW-0479">Metal-binding</keyword>
<dbReference type="AlphaFoldDB" id="A0A096B6T0"/>
<dbReference type="RefSeq" id="WP_036862282.1">
    <property type="nucleotide sequence ID" value="NZ_JRNS01000131.1"/>
</dbReference>
<evidence type="ECO:0000259" key="9">
    <source>
        <dbReference type="Pfam" id="PF00675"/>
    </source>
</evidence>
<dbReference type="GO" id="GO:0006508">
    <property type="term" value="P:proteolysis"/>
    <property type="evidence" value="ECO:0007669"/>
    <property type="project" value="UniProtKB-KW"/>
</dbReference>
<protein>
    <submittedName>
        <fullName evidence="11">Peptidase M16</fullName>
    </submittedName>
</protein>
<evidence type="ECO:0000256" key="4">
    <source>
        <dbReference type="ARBA" id="ARBA00022723"/>
    </source>
</evidence>
<evidence type="ECO:0000256" key="6">
    <source>
        <dbReference type="ARBA" id="ARBA00022833"/>
    </source>
</evidence>
<dbReference type="Proteomes" id="UP000029578">
    <property type="component" value="Unassembled WGS sequence"/>
</dbReference>
<evidence type="ECO:0000256" key="7">
    <source>
        <dbReference type="ARBA" id="ARBA00023049"/>
    </source>
</evidence>
<evidence type="ECO:0000256" key="1">
    <source>
        <dbReference type="ARBA" id="ARBA00001947"/>
    </source>
</evidence>
<comment type="caution">
    <text evidence="11">The sequence shown here is derived from an EMBL/GenBank/DDBJ whole genome shotgun (WGS) entry which is preliminary data.</text>
</comment>
<dbReference type="PROSITE" id="PS00143">
    <property type="entry name" value="INSULINASE"/>
    <property type="match status" value="1"/>
</dbReference>
<dbReference type="InterPro" id="IPR011765">
    <property type="entry name" value="Pept_M16_N"/>
</dbReference>
<comment type="similarity">
    <text evidence="2 8">Belongs to the peptidase M16 family.</text>
</comment>
<dbReference type="GO" id="GO:0046872">
    <property type="term" value="F:metal ion binding"/>
    <property type="evidence" value="ECO:0007669"/>
    <property type="project" value="UniProtKB-KW"/>
</dbReference>
<feature type="domain" description="Peptidase M16 C-terminal" evidence="10">
    <location>
        <begin position="261"/>
        <end position="431"/>
    </location>
</feature>
<evidence type="ECO:0000256" key="3">
    <source>
        <dbReference type="ARBA" id="ARBA00022670"/>
    </source>
</evidence>
<keyword evidence="7" id="KW-0482">Metalloprotease</keyword>
<dbReference type="InterPro" id="IPR001431">
    <property type="entry name" value="Pept_M16_Zn_BS"/>
</dbReference>
<keyword evidence="3" id="KW-0645">Protease</keyword>
<reference evidence="11 12" key="1">
    <citation type="submission" date="2014-07" db="EMBL/GenBank/DDBJ databases">
        <authorList>
            <person name="McCorrison J."/>
            <person name="Sanka R."/>
            <person name="Torralba M."/>
            <person name="Gillis M."/>
            <person name="Haft D.H."/>
            <person name="Methe B."/>
            <person name="Sutton G."/>
            <person name="Nelson K.E."/>
        </authorList>
    </citation>
    <scope>NUCLEOTIDE SEQUENCE [LARGE SCALE GENOMIC DNA]</scope>
    <source>
        <strain evidence="11 12">DNF00666</strain>
    </source>
</reference>
<dbReference type="PANTHER" id="PTHR43690:SF17">
    <property type="entry name" value="PROTEIN YHJJ"/>
    <property type="match status" value="1"/>
</dbReference>
<evidence type="ECO:0000313" key="12">
    <source>
        <dbReference type="Proteomes" id="UP000029578"/>
    </source>
</evidence>
<evidence type="ECO:0000256" key="5">
    <source>
        <dbReference type="ARBA" id="ARBA00022801"/>
    </source>
</evidence>
<name>A0A096B6T0_9BACT</name>
<dbReference type="SUPFAM" id="SSF63411">
    <property type="entry name" value="LuxS/MPP-like metallohydrolase"/>
    <property type="match status" value="4"/>
</dbReference>
<organism evidence="11 12">
    <name type="scientific">Prevotella melaninogenica DNF00666</name>
    <dbReference type="NCBI Taxonomy" id="1401073"/>
    <lineage>
        <taxon>Bacteria</taxon>
        <taxon>Pseudomonadati</taxon>
        <taxon>Bacteroidota</taxon>
        <taxon>Bacteroidia</taxon>
        <taxon>Bacteroidales</taxon>
        <taxon>Prevotellaceae</taxon>
        <taxon>Prevotella</taxon>
    </lineage>
</organism>
<accession>A0A096B6T0</accession>
<dbReference type="GO" id="GO:0004222">
    <property type="term" value="F:metalloendopeptidase activity"/>
    <property type="evidence" value="ECO:0007669"/>
    <property type="project" value="InterPro"/>
</dbReference>
<proteinExistence type="inferred from homology"/>
<keyword evidence="5" id="KW-0378">Hydrolase</keyword>